<feature type="coiled-coil region" evidence="8">
    <location>
        <begin position="670"/>
        <end position="823"/>
    </location>
</feature>
<dbReference type="InterPro" id="IPR019460">
    <property type="entry name" value="Atg11_C"/>
</dbReference>
<evidence type="ECO:0000259" key="11">
    <source>
        <dbReference type="Pfam" id="PF10377"/>
    </source>
</evidence>
<dbReference type="GO" id="GO:0015031">
    <property type="term" value="P:protein transport"/>
    <property type="evidence" value="ECO:0007669"/>
    <property type="project" value="UniProtKB-KW"/>
</dbReference>
<evidence type="ECO:0000256" key="9">
    <source>
        <dbReference type="SAM" id="MobiDB-lite"/>
    </source>
</evidence>
<dbReference type="OrthoDB" id="447953at2759"/>
<dbReference type="Pfam" id="PF04108">
    <property type="entry name" value="ATG17_like"/>
    <property type="match status" value="1"/>
</dbReference>
<feature type="coiled-coil region" evidence="8">
    <location>
        <begin position="855"/>
        <end position="1030"/>
    </location>
</feature>
<dbReference type="PANTHER" id="PTHR13222:SF1">
    <property type="entry name" value="RB1-INDUCIBLE COILED-COIL PROTEIN 1"/>
    <property type="match status" value="1"/>
</dbReference>
<feature type="region of interest" description="Disordered" evidence="9">
    <location>
        <begin position="1258"/>
        <end position="1281"/>
    </location>
</feature>
<keyword evidence="6 8" id="KW-0175">Coiled coil</keyword>
<evidence type="ECO:0000256" key="3">
    <source>
        <dbReference type="ARBA" id="ARBA00022448"/>
    </source>
</evidence>
<dbReference type="GO" id="GO:0000422">
    <property type="term" value="P:autophagy of mitochondrion"/>
    <property type="evidence" value="ECO:0007669"/>
    <property type="project" value="TreeGrafter"/>
</dbReference>
<dbReference type="GO" id="GO:0000045">
    <property type="term" value="P:autophagosome assembly"/>
    <property type="evidence" value="ECO:0007669"/>
    <property type="project" value="UniProtKB-UniRule"/>
</dbReference>
<evidence type="ECO:0000256" key="4">
    <source>
        <dbReference type="ARBA" id="ARBA00022927"/>
    </source>
</evidence>
<dbReference type="Proteomes" id="UP000664521">
    <property type="component" value="Unassembled WGS sequence"/>
</dbReference>
<dbReference type="InterPro" id="IPR040040">
    <property type="entry name" value="ATG11"/>
</dbReference>
<feature type="compositionally biased region" description="Polar residues" evidence="9">
    <location>
        <begin position="655"/>
        <end position="665"/>
    </location>
</feature>
<comment type="subunit">
    <text evidence="7">Homodimer.</text>
</comment>
<feature type="coiled-coil region" evidence="8">
    <location>
        <begin position="602"/>
        <end position="629"/>
    </location>
</feature>
<keyword evidence="13" id="KW-1185">Reference proteome</keyword>
<evidence type="ECO:0000256" key="1">
    <source>
        <dbReference type="ARBA" id="ARBA00009729"/>
    </source>
</evidence>
<dbReference type="GO" id="GO:0019901">
    <property type="term" value="F:protein kinase binding"/>
    <property type="evidence" value="ECO:0007669"/>
    <property type="project" value="TreeGrafter"/>
</dbReference>
<dbReference type="GO" id="GO:1990316">
    <property type="term" value="C:Atg1/ULK1 kinase complex"/>
    <property type="evidence" value="ECO:0007669"/>
    <property type="project" value="TreeGrafter"/>
</dbReference>
<accession>A0A8H3FQK9</accession>
<dbReference type="GO" id="GO:0061709">
    <property type="term" value="P:reticulophagy"/>
    <property type="evidence" value="ECO:0007669"/>
    <property type="project" value="TreeGrafter"/>
</dbReference>
<comment type="caution">
    <text evidence="12">The sequence shown here is derived from an EMBL/GenBank/DDBJ whole genome shotgun (WGS) entry which is preliminary data.</text>
</comment>
<dbReference type="Gene3D" id="1.10.287.1490">
    <property type="match status" value="1"/>
</dbReference>
<evidence type="ECO:0000313" key="12">
    <source>
        <dbReference type="EMBL" id="CAF9929352.1"/>
    </source>
</evidence>
<reference evidence="12" key="1">
    <citation type="submission" date="2021-03" db="EMBL/GenBank/DDBJ databases">
        <authorList>
            <person name="Tagirdzhanova G."/>
        </authorList>
    </citation>
    <scope>NUCLEOTIDE SEQUENCE</scope>
</reference>
<comment type="subcellular location">
    <subcellularLocation>
        <location evidence="7">Preautophagosomal structure membrane</location>
        <topology evidence="7">Peripheral membrane protein</topology>
    </subcellularLocation>
    <subcellularLocation>
        <location evidence="7">Vacuole membrane</location>
        <topology evidence="7">Peripheral membrane protein</topology>
    </subcellularLocation>
    <text evidence="7">During pexophagy, accumulates in the vacuolar membrane region, where the peroxisomes contact the vacuole.</text>
</comment>
<keyword evidence="7" id="KW-0472">Membrane</keyword>
<feature type="compositionally biased region" description="Polar residues" evidence="9">
    <location>
        <begin position="1407"/>
        <end position="1432"/>
    </location>
</feature>
<comment type="similarity">
    <text evidence="1 7">Belongs to the ATG11 family.</text>
</comment>
<dbReference type="GO" id="GO:0060090">
    <property type="term" value="F:molecular adaptor activity"/>
    <property type="evidence" value="ECO:0007669"/>
    <property type="project" value="TreeGrafter"/>
</dbReference>
<protein>
    <recommendedName>
        <fullName evidence="2 7">Autophagy-related protein 11</fullName>
    </recommendedName>
</protein>
<dbReference type="PANTHER" id="PTHR13222">
    <property type="entry name" value="RB1-INDUCIBLE COILED-COIL"/>
    <property type="match status" value="1"/>
</dbReference>
<dbReference type="GO" id="GO:0005774">
    <property type="term" value="C:vacuolar membrane"/>
    <property type="evidence" value="ECO:0007669"/>
    <property type="project" value="UniProtKB-SubCell"/>
</dbReference>
<evidence type="ECO:0000256" key="7">
    <source>
        <dbReference type="RuleBase" id="RU367075"/>
    </source>
</evidence>
<feature type="region of interest" description="Disordered" evidence="9">
    <location>
        <begin position="637"/>
        <end position="667"/>
    </location>
</feature>
<dbReference type="InterPro" id="IPR045326">
    <property type="entry name" value="ATG17-like_dom"/>
</dbReference>
<evidence type="ECO:0000256" key="5">
    <source>
        <dbReference type="ARBA" id="ARBA00023006"/>
    </source>
</evidence>
<evidence type="ECO:0000256" key="2">
    <source>
        <dbReference type="ARBA" id="ARBA00013804"/>
    </source>
</evidence>
<dbReference type="GO" id="GO:0034517">
    <property type="term" value="P:ribophagy"/>
    <property type="evidence" value="ECO:0007669"/>
    <property type="project" value="TreeGrafter"/>
</dbReference>
<dbReference type="Pfam" id="PF10377">
    <property type="entry name" value="ATG11"/>
    <property type="match status" value="1"/>
</dbReference>
<feature type="region of interest" description="Disordered" evidence="9">
    <location>
        <begin position="1320"/>
        <end position="1453"/>
    </location>
</feature>
<dbReference type="GO" id="GO:0034727">
    <property type="term" value="P:piecemeal microautophagy of the nucleus"/>
    <property type="evidence" value="ECO:0007669"/>
    <property type="project" value="TreeGrafter"/>
</dbReference>
<name>A0A8H3FQK9_9LECA</name>
<sequence length="1468" mass="164101">MAARAAEPIRQSVTEIMIVPTIVISEYHSDSDTASPLQATSGLRASKGLVGMQLTIFVSHDGGKLNVDSRVVSTLDQLQAWIAQETSIDVTHQIMMTSRGKQVKQQSLNEETEFFLYDRRILSPSDAKNASSLIPTTTLPATPALRHPPQNSAENKGFQEWQTLFKDRGAWALEVVEIAKGIVGEIIALDDEASVVQRSSAIAVENVKQHLGNLRPKYGEAKAWAEDVRYDQHYLCKNWNRNLDKLQDLPVIKELADCLYLAPNSAKETADGEMTLGDLVDHKATQIASQIVPRVSAQFAERVETLEDLFEDVAHDAFEVVDSFGQSVALSESDVEDQTSRLTEEIEVVAKKINADYEHILSLPETDKSLKDMARTALLHTRNFIPTLQQTHADITQLLSRTVERKNSVVTTAVQYMQKVSTAESMIAQVHSEMNKLDIDLADEQAFETLNFTMKLPSTYGLLLVECVRRREWTDKIMSDSSTLVEEVAIFRDEEIKRRKKWSRDMDVAVDLSSIDDMALVVDINVRSQKNNWPNVTREDVQTFLSALKKVGVYEEVLKEMEIPVKGLDIPTRQQTKRAKAFNSIQDFGRQSLLLHPDDNLVRSLRSDKSRLEEKLKTADSRVKRLEDILHRQKLTTKPSGGSLFTPVPQIMPPDNTSRRSSISRKVTETEEKALRVVALENELASVQQQLASKDKTENELKAQVQDAVSTKEDLLHNMEAQQREFDAERRLIEEENGKLKIKLEEVEDDMDKMLESREQDVRVHSLEQELEKIRKESALEVEKAQGLVDFMKNDYTMSREKANNLERQVHDLDEEVAELSTRLQKRDMSAATNHRALRTVMFRLSKDSVAPEDLDSLVETIEELAKQSQEHLVEVEKALESVRADNVALDANLANQSDEIHDLKQKVGADDIEIFSLREDTAKHETDLASLKSELETERNEHDQLRSKFATGETDAKSLRTLVAEKETAVADLNGKIAGLEADVEHVERKAVESGDQLSTLRNTLDTKIADHQAQTDQRQANLAALQEAHDTLGGSLETRSNQAKELSAHLYDLKNSMGRLLEQVGYTVTKQDDTMTFQRTSKSTSSTVLPDTGSMTRSVSIPVPTKSFFETTSNPTNWLSSSPLSQPIEFANFMSDISSLSPEAFSEAIIRRIKDADHTSRKYIKEARNYRDKYRRIQSETHDKITIRAFKEGDLVLFLPTRNQATGAWAAFNVGYPHYFLREQESHRLSGRDWLLARISKIESRVVDLSKSINGLHVHSPQQPSPGDGASDGGASFDDENPFELSDGLRWYLMDATEEKLGPPMTIGSSKSTVAAANVDAQGRMGVNSTRKKGEGVDGEGEATAKLRGSLDSRRSSSNSKAGTTAAGRPSTATSAEERLAPLDLQAGDEIKHEVDPVTGALPKHQSSLLRHSTEQESTSKANTTPSPTKSKPRSHVTASPSPRKRNAKAWDSLWSLDYSLESKGP</sequence>
<feature type="compositionally biased region" description="Basic and acidic residues" evidence="9">
    <location>
        <begin position="1345"/>
        <end position="1357"/>
    </location>
</feature>
<evidence type="ECO:0000259" key="10">
    <source>
        <dbReference type="Pfam" id="PF04108"/>
    </source>
</evidence>
<keyword evidence="7" id="KW-0926">Vacuole</keyword>
<keyword evidence="5 7" id="KW-0072">Autophagy</keyword>
<evidence type="ECO:0000256" key="6">
    <source>
        <dbReference type="ARBA" id="ARBA00023054"/>
    </source>
</evidence>
<dbReference type="EMBL" id="CAJPDS010000051">
    <property type="protein sequence ID" value="CAF9929352.1"/>
    <property type="molecule type" value="Genomic_DNA"/>
</dbReference>
<dbReference type="GO" id="GO:1903599">
    <property type="term" value="P:positive regulation of autophagy of mitochondrion"/>
    <property type="evidence" value="ECO:0007669"/>
    <property type="project" value="UniProtKB-UniRule"/>
</dbReference>
<proteinExistence type="inferred from homology"/>
<feature type="compositionally biased region" description="Low complexity" evidence="9">
    <location>
        <begin position="1269"/>
        <end position="1278"/>
    </location>
</feature>
<keyword evidence="3 7" id="KW-0813">Transport</keyword>
<feature type="domain" description="Autophagy protein ATG17-like" evidence="10">
    <location>
        <begin position="166"/>
        <end position="506"/>
    </location>
</feature>
<evidence type="ECO:0000256" key="8">
    <source>
        <dbReference type="SAM" id="Coils"/>
    </source>
</evidence>
<keyword evidence="4 7" id="KW-0653">Protein transport</keyword>
<comment type="function">
    <text evidence="7">Involved in cytoplasm to vacuole transport (Cvt), pexophagy, mitophagy and nucleophagy. Recruits mitochondria for their selective degradation via autophagy (mitophagy) during starvation. Works as scaffold proteins that recruit ATG proteins to the pre-autophagosome (PAS), the site of vesicle/autophagosome formation. Required for the Cvt vesicles completion.</text>
</comment>
<gene>
    <name evidence="12" type="primary">ATG11</name>
    <name evidence="12" type="ORF">HETSPECPRED_007351</name>
</gene>
<feature type="domain" description="Autophagy-related protein 11 C-terminal" evidence="11">
    <location>
        <begin position="1149"/>
        <end position="1299"/>
    </location>
</feature>
<dbReference type="GO" id="GO:0034045">
    <property type="term" value="C:phagophore assembly site membrane"/>
    <property type="evidence" value="ECO:0007669"/>
    <property type="project" value="UniProtKB-SubCell"/>
</dbReference>
<evidence type="ECO:0000313" key="13">
    <source>
        <dbReference type="Proteomes" id="UP000664521"/>
    </source>
</evidence>
<organism evidence="12 13">
    <name type="scientific">Heterodermia speciosa</name>
    <dbReference type="NCBI Taxonomy" id="116794"/>
    <lineage>
        <taxon>Eukaryota</taxon>
        <taxon>Fungi</taxon>
        <taxon>Dikarya</taxon>
        <taxon>Ascomycota</taxon>
        <taxon>Pezizomycotina</taxon>
        <taxon>Lecanoromycetes</taxon>
        <taxon>OSLEUM clade</taxon>
        <taxon>Lecanoromycetidae</taxon>
        <taxon>Caliciales</taxon>
        <taxon>Physciaceae</taxon>
        <taxon>Heterodermia</taxon>
    </lineage>
</organism>